<evidence type="ECO:0000256" key="1">
    <source>
        <dbReference type="SAM" id="MobiDB-lite"/>
    </source>
</evidence>
<keyword evidence="3" id="KW-1185">Reference proteome</keyword>
<feature type="region of interest" description="Disordered" evidence="1">
    <location>
        <begin position="105"/>
        <end position="125"/>
    </location>
</feature>
<feature type="compositionally biased region" description="Polar residues" evidence="1">
    <location>
        <begin position="14"/>
        <end position="26"/>
    </location>
</feature>
<organism evidence="2 3">
    <name type="scientific">Clonostachys solani</name>
    <dbReference type="NCBI Taxonomy" id="160281"/>
    <lineage>
        <taxon>Eukaryota</taxon>
        <taxon>Fungi</taxon>
        <taxon>Dikarya</taxon>
        <taxon>Ascomycota</taxon>
        <taxon>Pezizomycotina</taxon>
        <taxon>Sordariomycetes</taxon>
        <taxon>Hypocreomycetidae</taxon>
        <taxon>Hypocreales</taxon>
        <taxon>Bionectriaceae</taxon>
        <taxon>Clonostachys</taxon>
    </lineage>
</organism>
<name>A0A9P0EPU4_9HYPO</name>
<dbReference type="Proteomes" id="UP000775872">
    <property type="component" value="Unassembled WGS sequence"/>
</dbReference>
<dbReference type="AlphaFoldDB" id="A0A9P0EPU4"/>
<gene>
    <name evidence="2" type="ORF">CSOL1703_00017402</name>
</gene>
<feature type="region of interest" description="Disordered" evidence="1">
    <location>
        <begin position="1"/>
        <end position="33"/>
    </location>
</feature>
<proteinExistence type="predicted"/>
<evidence type="ECO:0000313" key="2">
    <source>
        <dbReference type="EMBL" id="CAH0055300.1"/>
    </source>
</evidence>
<comment type="caution">
    <text evidence="2">The sequence shown here is derived from an EMBL/GenBank/DDBJ whole genome shotgun (WGS) entry which is preliminary data.</text>
</comment>
<accession>A0A9P0EPU4</accession>
<dbReference type="EMBL" id="CABFOC020000056">
    <property type="protein sequence ID" value="CAH0055300.1"/>
    <property type="molecule type" value="Genomic_DNA"/>
</dbReference>
<reference evidence="2" key="1">
    <citation type="submission" date="2021-10" db="EMBL/GenBank/DDBJ databases">
        <authorList>
            <person name="Piombo E."/>
        </authorList>
    </citation>
    <scope>NUCLEOTIDE SEQUENCE</scope>
</reference>
<evidence type="ECO:0000313" key="3">
    <source>
        <dbReference type="Proteomes" id="UP000775872"/>
    </source>
</evidence>
<sequence>MTFHMPVGSDGHPPQNSGSAAENPRQSIRGRGLQTRYSEVKCRIRLEELHGDEIGHGRYSALAPASLSTSDDVRQAELFHVWVNTATKCFQFYLSSGGFQKGHLHPASDSLESARHQAGKYPLGY</sequence>
<protein>
    <submittedName>
        <fullName evidence="2">Uncharacterized protein</fullName>
    </submittedName>
</protein>